<reference evidence="3" key="1">
    <citation type="submission" date="2025-08" db="UniProtKB">
        <authorList>
            <consortium name="RefSeq"/>
        </authorList>
    </citation>
    <scope>IDENTIFICATION</scope>
</reference>
<dbReference type="RefSeq" id="XP_014487513.1">
    <property type="nucleotide sequence ID" value="XM_014632027.1"/>
</dbReference>
<accession>A0A6P3YAY0</accession>
<evidence type="ECO:0000259" key="1">
    <source>
        <dbReference type="Pfam" id="PF08242"/>
    </source>
</evidence>
<sequence>MADLKKYHQSDNASHSTIQFLIDEFDEELKNMSGNCIDIGCGNGDQMRYNLLPALDPKATIIGTDISENVIKHATEIHGDEERLKFKVLDIQTKNLSEEYISKFDNVFSFYTLHWCNDIL</sequence>
<organism evidence="2 3">
    <name type="scientific">Dinoponera quadriceps</name>
    <name type="common">South American ant</name>
    <dbReference type="NCBI Taxonomy" id="609295"/>
    <lineage>
        <taxon>Eukaryota</taxon>
        <taxon>Metazoa</taxon>
        <taxon>Ecdysozoa</taxon>
        <taxon>Arthropoda</taxon>
        <taxon>Hexapoda</taxon>
        <taxon>Insecta</taxon>
        <taxon>Pterygota</taxon>
        <taxon>Neoptera</taxon>
        <taxon>Endopterygota</taxon>
        <taxon>Hymenoptera</taxon>
        <taxon>Apocrita</taxon>
        <taxon>Aculeata</taxon>
        <taxon>Formicoidea</taxon>
        <taxon>Formicidae</taxon>
        <taxon>Ponerinae</taxon>
        <taxon>Ponerini</taxon>
        <taxon>Dinoponera</taxon>
    </lineage>
</organism>
<dbReference type="GeneID" id="106751196"/>
<name>A0A6P3YAY0_DINQU</name>
<dbReference type="Gene3D" id="3.40.50.150">
    <property type="entry name" value="Vaccinia Virus protein VP39"/>
    <property type="match status" value="1"/>
</dbReference>
<protein>
    <submittedName>
        <fullName evidence="3">Juvenile hormone acid O-methyltransferase-like</fullName>
    </submittedName>
</protein>
<feature type="domain" description="Methyltransferase type 12" evidence="1">
    <location>
        <begin position="37"/>
        <end position="119"/>
    </location>
</feature>
<evidence type="ECO:0000313" key="3">
    <source>
        <dbReference type="RefSeq" id="XP_014487513.1"/>
    </source>
</evidence>
<dbReference type="Pfam" id="PF08242">
    <property type="entry name" value="Methyltransf_12"/>
    <property type="match status" value="1"/>
</dbReference>
<dbReference type="CDD" id="cd02440">
    <property type="entry name" value="AdoMet_MTases"/>
    <property type="match status" value="1"/>
</dbReference>
<evidence type="ECO:0000313" key="2">
    <source>
        <dbReference type="Proteomes" id="UP000515204"/>
    </source>
</evidence>
<dbReference type="PANTHER" id="PTHR43861:SF1">
    <property type="entry name" value="TRANS-ACONITATE 2-METHYLTRANSFERASE"/>
    <property type="match status" value="1"/>
</dbReference>
<dbReference type="PANTHER" id="PTHR43861">
    <property type="entry name" value="TRANS-ACONITATE 2-METHYLTRANSFERASE-RELATED"/>
    <property type="match status" value="1"/>
</dbReference>
<dbReference type="InterPro" id="IPR013217">
    <property type="entry name" value="Methyltransf_12"/>
</dbReference>
<dbReference type="InterPro" id="IPR029063">
    <property type="entry name" value="SAM-dependent_MTases_sf"/>
</dbReference>
<keyword evidence="2" id="KW-1185">Reference proteome</keyword>
<gene>
    <name evidence="3" type="primary">LOC106751196</name>
</gene>
<dbReference type="SUPFAM" id="SSF53335">
    <property type="entry name" value="S-adenosyl-L-methionine-dependent methyltransferases"/>
    <property type="match status" value="1"/>
</dbReference>
<proteinExistence type="predicted"/>
<dbReference type="OrthoDB" id="8300214at2759"/>
<dbReference type="Proteomes" id="UP000515204">
    <property type="component" value="Unplaced"/>
</dbReference>
<dbReference type="AlphaFoldDB" id="A0A6P3YAY0"/>
<dbReference type="KEGG" id="dqu:106751196"/>